<reference evidence="1" key="1">
    <citation type="submission" date="2023-07" db="EMBL/GenBank/DDBJ databases">
        <authorList>
            <person name="Stuckert A."/>
        </authorList>
    </citation>
    <scope>NUCLEOTIDE SEQUENCE</scope>
</reference>
<dbReference type="InterPro" id="IPR036237">
    <property type="entry name" value="Xyl_isomerase-like_sf"/>
</dbReference>
<keyword evidence="2" id="KW-1185">Reference proteome</keyword>
<evidence type="ECO:0008006" key="3">
    <source>
        <dbReference type="Google" id="ProtNLM"/>
    </source>
</evidence>
<evidence type="ECO:0000313" key="2">
    <source>
        <dbReference type="Proteomes" id="UP001176940"/>
    </source>
</evidence>
<dbReference type="Proteomes" id="UP001176940">
    <property type="component" value="Unassembled WGS sequence"/>
</dbReference>
<comment type="caution">
    <text evidence="1">The sequence shown here is derived from an EMBL/GenBank/DDBJ whole genome shotgun (WGS) entry which is preliminary data.</text>
</comment>
<name>A0ABN9M2E5_9NEOB</name>
<dbReference type="EMBL" id="CAUEEQ010034233">
    <property type="protein sequence ID" value="CAJ0952037.1"/>
    <property type="molecule type" value="Genomic_DNA"/>
</dbReference>
<protein>
    <recommendedName>
        <fullName evidence="3">Xylose isomerase-like TIM barrel domain-containing protein</fullName>
    </recommendedName>
</protein>
<evidence type="ECO:0000313" key="1">
    <source>
        <dbReference type="EMBL" id="CAJ0952037.1"/>
    </source>
</evidence>
<accession>A0ABN9M2E5</accession>
<sequence length="68" mass="7449">MGTVIESAADIDNLMIHTGPEVGLLLDTGHLTFAGDEPFAVAKKWIERINHVHCKDIRAEVLADVKKP</sequence>
<gene>
    <name evidence="1" type="ORF">RIMI_LOCUS13706084</name>
</gene>
<dbReference type="SUPFAM" id="SSF51658">
    <property type="entry name" value="Xylose isomerase-like"/>
    <property type="match status" value="1"/>
</dbReference>
<organism evidence="1 2">
    <name type="scientific">Ranitomeya imitator</name>
    <name type="common">mimic poison frog</name>
    <dbReference type="NCBI Taxonomy" id="111125"/>
    <lineage>
        <taxon>Eukaryota</taxon>
        <taxon>Metazoa</taxon>
        <taxon>Chordata</taxon>
        <taxon>Craniata</taxon>
        <taxon>Vertebrata</taxon>
        <taxon>Euteleostomi</taxon>
        <taxon>Amphibia</taxon>
        <taxon>Batrachia</taxon>
        <taxon>Anura</taxon>
        <taxon>Neobatrachia</taxon>
        <taxon>Hyloidea</taxon>
        <taxon>Dendrobatidae</taxon>
        <taxon>Dendrobatinae</taxon>
        <taxon>Ranitomeya</taxon>
    </lineage>
</organism>
<dbReference type="Gene3D" id="3.20.20.150">
    <property type="entry name" value="Divalent-metal-dependent TIM barrel enzymes"/>
    <property type="match status" value="1"/>
</dbReference>
<proteinExistence type="predicted"/>